<feature type="transmembrane region" description="Helical" evidence="10">
    <location>
        <begin position="15"/>
        <end position="34"/>
    </location>
</feature>
<evidence type="ECO:0000256" key="5">
    <source>
        <dbReference type="ARBA" id="ARBA00022989"/>
    </source>
</evidence>
<evidence type="ECO:0000256" key="1">
    <source>
        <dbReference type="ARBA" id="ARBA00004127"/>
    </source>
</evidence>
<evidence type="ECO:0000256" key="3">
    <source>
        <dbReference type="ARBA" id="ARBA00022679"/>
    </source>
</evidence>
<evidence type="ECO:0000256" key="8">
    <source>
        <dbReference type="ARBA" id="ARBA00023288"/>
    </source>
</evidence>
<dbReference type="STRING" id="6183.A0A3Q0KP86"/>
<keyword evidence="9 10" id="KW-0012">Acyltransferase</keyword>
<evidence type="ECO:0000256" key="2">
    <source>
        <dbReference type="ARBA" id="ARBA00008574"/>
    </source>
</evidence>
<comment type="catalytic activity">
    <reaction evidence="10">
        <text>L-cysteinyl-[protein] + hexadecanoyl-CoA = S-hexadecanoyl-L-cysteinyl-[protein] + CoA</text>
        <dbReference type="Rhea" id="RHEA:36683"/>
        <dbReference type="Rhea" id="RHEA-COMP:10131"/>
        <dbReference type="Rhea" id="RHEA-COMP:11032"/>
        <dbReference type="ChEBI" id="CHEBI:29950"/>
        <dbReference type="ChEBI" id="CHEBI:57287"/>
        <dbReference type="ChEBI" id="CHEBI:57379"/>
        <dbReference type="ChEBI" id="CHEBI:74151"/>
        <dbReference type="EC" id="2.3.1.225"/>
    </reaction>
</comment>
<comment type="domain">
    <text evidence="10">The DHHC domain is required for palmitoyltransferase activity.</text>
</comment>
<dbReference type="EC" id="2.3.1.225" evidence="10"/>
<accession>A0A3Q0KP86</accession>
<keyword evidence="5 10" id="KW-1133">Transmembrane helix</keyword>
<dbReference type="GO" id="GO:0006612">
    <property type="term" value="P:protein targeting to membrane"/>
    <property type="evidence" value="ECO:0007669"/>
    <property type="project" value="TreeGrafter"/>
</dbReference>
<protein>
    <recommendedName>
        <fullName evidence="10">Palmitoyltransferase</fullName>
        <ecNumber evidence="10">2.3.1.225</ecNumber>
    </recommendedName>
</protein>
<dbReference type="WBParaSite" id="Smp_146630.1">
    <property type="protein sequence ID" value="Smp_146630.1"/>
    <property type="gene ID" value="Smp_146630"/>
</dbReference>
<comment type="similarity">
    <text evidence="2 10">Belongs to the DHHC palmitoyltransferase family.</text>
</comment>
<keyword evidence="4 10" id="KW-0812">Transmembrane</keyword>
<evidence type="ECO:0000256" key="4">
    <source>
        <dbReference type="ARBA" id="ARBA00022692"/>
    </source>
</evidence>
<dbReference type="GO" id="GO:0005783">
    <property type="term" value="C:endoplasmic reticulum"/>
    <property type="evidence" value="ECO:0007669"/>
    <property type="project" value="TreeGrafter"/>
</dbReference>
<reference evidence="12" key="1">
    <citation type="journal article" date="2012" name="PLoS Negl. Trop. Dis.">
        <title>A systematically improved high quality genome and transcriptome of the human blood fluke Schistosoma mansoni.</title>
        <authorList>
            <person name="Protasio A.V."/>
            <person name="Tsai I.J."/>
            <person name="Babbage A."/>
            <person name="Nichol S."/>
            <person name="Hunt M."/>
            <person name="Aslett M.A."/>
            <person name="De Silva N."/>
            <person name="Velarde G.S."/>
            <person name="Anderson T.J."/>
            <person name="Clark R.C."/>
            <person name="Davidson C."/>
            <person name="Dillon G.P."/>
            <person name="Holroyd N.E."/>
            <person name="LoVerde P.T."/>
            <person name="Lloyd C."/>
            <person name="McQuillan J."/>
            <person name="Oliveira G."/>
            <person name="Otto T.D."/>
            <person name="Parker-Manuel S.J."/>
            <person name="Quail M.A."/>
            <person name="Wilson R.A."/>
            <person name="Zerlotini A."/>
            <person name="Dunne D.W."/>
            <person name="Berriman M."/>
        </authorList>
    </citation>
    <scope>NUCLEOTIDE SEQUENCE [LARGE SCALE GENOMIC DNA]</scope>
    <source>
        <strain evidence="12">Puerto Rican</strain>
    </source>
</reference>
<evidence type="ECO:0000256" key="9">
    <source>
        <dbReference type="ARBA" id="ARBA00023315"/>
    </source>
</evidence>
<dbReference type="GO" id="GO:0005794">
    <property type="term" value="C:Golgi apparatus"/>
    <property type="evidence" value="ECO:0007669"/>
    <property type="project" value="TreeGrafter"/>
</dbReference>
<keyword evidence="3 10" id="KW-0808">Transferase</keyword>
<dbReference type="PANTHER" id="PTHR22883">
    <property type="entry name" value="ZINC FINGER DHHC DOMAIN CONTAINING PROTEIN"/>
    <property type="match status" value="1"/>
</dbReference>
<dbReference type="ExpressionAtlas" id="A0A3Q0KP86">
    <property type="expression patterns" value="baseline"/>
</dbReference>
<organism evidence="12 13">
    <name type="scientific">Schistosoma mansoni</name>
    <name type="common">Blood fluke</name>
    <dbReference type="NCBI Taxonomy" id="6183"/>
    <lineage>
        <taxon>Eukaryota</taxon>
        <taxon>Metazoa</taxon>
        <taxon>Spiralia</taxon>
        <taxon>Lophotrochozoa</taxon>
        <taxon>Platyhelminthes</taxon>
        <taxon>Trematoda</taxon>
        <taxon>Digenea</taxon>
        <taxon>Strigeidida</taxon>
        <taxon>Schistosomatoidea</taxon>
        <taxon>Schistosomatidae</taxon>
        <taxon>Schistosoma</taxon>
    </lineage>
</organism>
<evidence type="ECO:0000313" key="12">
    <source>
        <dbReference type="Proteomes" id="UP000008854"/>
    </source>
</evidence>
<evidence type="ECO:0000259" key="11">
    <source>
        <dbReference type="Pfam" id="PF01529"/>
    </source>
</evidence>
<keyword evidence="8" id="KW-0449">Lipoprotein</keyword>
<evidence type="ECO:0000256" key="10">
    <source>
        <dbReference type="RuleBase" id="RU079119"/>
    </source>
</evidence>
<name>A0A3Q0KP86_SCHMA</name>
<feature type="transmembrane region" description="Helical" evidence="10">
    <location>
        <begin position="49"/>
        <end position="68"/>
    </location>
</feature>
<dbReference type="AlphaFoldDB" id="A0A3Q0KP86"/>
<sequence length="415" mass="48770">MCYQLYQYARIHRRYFIPFLHITICLGVLLPLLLCESELHRVVFIEQDFIHFVCFFAFLSISFITYGLTSCIDPGYLTAEKARWFRHRRGHISLTSDFGDERPMYVNEYDTDINYKKLKLDKNHSQLESCFQRQKLKLDKNHSQLESCFQRQVDRSGTQCTIEENNTVQTKPNQFSMNLKKSWPNNLCSKMNADCEVLVNLSIPIRFCNHCLLEQPLRCRHCPDCNRCVLKFDHHCPWVGNCIGERNHSAFVVFLFCQTISIWWCLYYCWYSLVEASKWNIWFKNNSLFLFFIIMLIICGVPVTVILGFHIYLALVNKTTWETVAHDRITYLQSLKSDENPFNQGFLWNCYAFCCSRHPYGWDRIYANSAERYTATTTNTNTASPLNLNESNNTDTNTNNINVLVNVPTNTVMTM</sequence>
<dbReference type="Pfam" id="PF01529">
    <property type="entry name" value="DHHC"/>
    <property type="match status" value="1"/>
</dbReference>
<feature type="transmembrane region" description="Helical" evidence="10">
    <location>
        <begin position="288"/>
        <end position="313"/>
    </location>
</feature>
<comment type="subcellular location">
    <subcellularLocation>
        <location evidence="1">Endomembrane system</location>
        <topology evidence="1">Multi-pass membrane protein</topology>
    </subcellularLocation>
</comment>
<feature type="transmembrane region" description="Helical" evidence="10">
    <location>
        <begin position="251"/>
        <end position="273"/>
    </location>
</feature>
<evidence type="ECO:0000313" key="13">
    <source>
        <dbReference type="WBParaSite" id="Smp_146630.1"/>
    </source>
</evidence>
<keyword evidence="6 10" id="KW-0472">Membrane</keyword>
<dbReference type="PROSITE" id="PS50216">
    <property type="entry name" value="DHHC"/>
    <property type="match status" value="1"/>
</dbReference>
<proteinExistence type="inferred from homology"/>
<keyword evidence="7" id="KW-0564">Palmitate</keyword>
<dbReference type="InParanoid" id="A0A3Q0KP86"/>
<evidence type="ECO:0000256" key="6">
    <source>
        <dbReference type="ARBA" id="ARBA00023136"/>
    </source>
</evidence>
<dbReference type="Proteomes" id="UP000008854">
    <property type="component" value="Unassembled WGS sequence"/>
</dbReference>
<dbReference type="InterPro" id="IPR039859">
    <property type="entry name" value="PFA4/ZDH16/20/ERF2-like"/>
</dbReference>
<keyword evidence="12" id="KW-1185">Reference proteome</keyword>
<reference evidence="13" key="2">
    <citation type="submission" date="2018-12" db="UniProtKB">
        <authorList>
            <consortium name="WormBaseParasite"/>
        </authorList>
    </citation>
    <scope>IDENTIFICATION</scope>
    <source>
        <strain evidence="13">Puerto Rican</strain>
    </source>
</reference>
<dbReference type="GO" id="GO:0019706">
    <property type="term" value="F:protein-cysteine S-palmitoyltransferase activity"/>
    <property type="evidence" value="ECO:0007669"/>
    <property type="project" value="UniProtKB-EC"/>
</dbReference>
<evidence type="ECO:0000256" key="7">
    <source>
        <dbReference type="ARBA" id="ARBA00023139"/>
    </source>
</evidence>
<feature type="domain" description="Palmitoyltransferase DHHC" evidence="11">
    <location>
        <begin position="205"/>
        <end position="325"/>
    </location>
</feature>
<dbReference type="PANTHER" id="PTHR22883:SF301">
    <property type="entry name" value="PALMITOYLTRANSFERASE ZDHHC12"/>
    <property type="match status" value="1"/>
</dbReference>
<dbReference type="InterPro" id="IPR001594">
    <property type="entry name" value="Palmitoyltrfase_DHHC"/>
</dbReference>